<protein>
    <submittedName>
        <fullName evidence="2">Uncharacterized protein</fullName>
    </submittedName>
</protein>
<dbReference type="OrthoDB" id="3797745at2759"/>
<keyword evidence="3" id="KW-1185">Reference proteome</keyword>
<evidence type="ECO:0000256" key="1">
    <source>
        <dbReference type="SAM" id="MobiDB-lite"/>
    </source>
</evidence>
<feature type="region of interest" description="Disordered" evidence="1">
    <location>
        <begin position="1"/>
        <end position="37"/>
    </location>
</feature>
<proteinExistence type="predicted"/>
<dbReference type="EMBL" id="KZ678137">
    <property type="protein sequence ID" value="PSN65525.1"/>
    <property type="molecule type" value="Genomic_DNA"/>
</dbReference>
<gene>
    <name evidence="2" type="ORF">BS50DRAFT_645780</name>
</gene>
<reference evidence="2 3" key="1">
    <citation type="journal article" date="2018" name="Front. Microbiol.">
        <title>Genome-Wide Analysis of Corynespora cassiicola Leaf Fall Disease Putative Effectors.</title>
        <authorList>
            <person name="Lopez D."/>
            <person name="Ribeiro S."/>
            <person name="Label P."/>
            <person name="Fumanal B."/>
            <person name="Venisse J.S."/>
            <person name="Kohler A."/>
            <person name="de Oliveira R.R."/>
            <person name="Labutti K."/>
            <person name="Lipzen A."/>
            <person name="Lail K."/>
            <person name="Bauer D."/>
            <person name="Ohm R.A."/>
            <person name="Barry K.W."/>
            <person name="Spatafora J."/>
            <person name="Grigoriev I.V."/>
            <person name="Martin F.M."/>
            <person name="Pujade-Renaud V."/>
        </authorList>
    </citation>
    <scope>NUCLEOTIDE SEQUENCE [LARGE SCALE GENOMIC DNA]</scope>
    <source>
        <strain evidence="2 3">Philippines</strain>
    </source>
</reference>
<evidence type="ECO:0000313" key="3">
    <source>
        <dbReference type="Proteomes" id="UP000240883"/>
    </source>
</evidence>
<organism evidence="2 3">
    <name type="scientific">Corynespora cassiicola Philippines</name>
    <dbReference type="NCBI Taxonomy" id="1448308"/>
    <lineage>
        <taxon>Eukaryota</taxon>
        <taxon>Fungi</taxon>
        <taxon>Dikarya</taxon>
        <taxon>Ascomycota</taxon>
        <taxon>Pezizomycotina</taxon>
        <taxon>Dothideomycetes</taxon>
        <taxon>Pleosporomycetidae</taxon>
        <taxon>Pleosporales</taxon>
        <taxon>Corynesporascaceae</taxon>
        <taxon>Corynespora</taxon>
    </lineage>
</organism>
<accession>A0A2T2NJA6</accession>
<dbReference type="AlphaFoldDB" id="A0A2T2NJA6"/>
<evidence type="ECO:0000313" key="2">
    <source>
        <dbReference type="EMBL" id="PSN65525.1"/>
    </source>
</evidence>
<sequence length="436" mass="47776">MTMSNGNEKPSWAEVARTNGKRDRPVDGATSQVKDASPPAVVYARPAVSPAFGERLATARNLNIYDDQDITPMRAVSSPLPKRETTPASIRQNGVPVGLGERLHRARNSEELHFFSLPTHIQEEGAVGNGVQSITNIMLGITNEPSSFAPSAHGDEVTIEADDSGSFDVPVPARSHLGGSGRTQQVQAPFSQMVPQPSMFPRVPRPYQSANGEVHNSLIMSSRGSDQSIGQETWITLNNAPVVATSRVPYAMVPPPIQNSSAFAANQGLTYPGFGTIATPKGAISSFTGFIGQPHSEERRRILLFGPLRIMRLQASKFADLRPIASFLEMVCPPGRETVEQWDPFIPNVVYTISYVMTQENYEDYLHVLSVFKLAEGVEHMLSVGPSKFDTWHTSQESHITSRLFLDGLELDELLRSIVQHYDLGILHSRSRIPPA</sequence>
<feature type="region of interest" description="Disordered" evidence="1">
    <location>
        <begin position="75"/>
        <end position="94"/>
    </location>
</feature>
<name>A0A2T2NJA6_CORCC</name>
<dbReference type="Proteomes" id="UP000240883">
    <property type="component" value="Unassembled WGS sequence"/>
</dbReference>